<dbReference type="EMBL" id="JBEDUW010000005">
    <property type="protein sequence ID" value="KAK9929947.1"/>
    <property type="molecule type" value="Genomic_DNA"/>
</dbReference>
<name>A0AAW1WZ40_RUBAR</name>
<accession>A0AAW1WZ40</accession>
<protein>
    <submittedName>
        <fullName evidence="1">Uncharacterized protein</fullName>
    </submittedName>
</protein>
<evidence type="ECO:0000313" key="1">
    <source>
        <dbReference type="EMBL" id="KAK9929947.1"/>
    </source>
</evidence>
<sequence length="91" mass="9738">MEGLNRLELGLEKREHGGTTLGRAAVINVDVAEEGTAAAGSVMVIDEGGDGCGVREMRPPMMVIREGERGGGVWSFGRRTGLSARARRIWN</sequence>
<organism evidence="1 2">
    <name type="scientific">Rubus argutus</name>
    <name type="common">Southern blackberry</name>
    <dbReference type="NCBI Taxonomy" id="59490"/>
    <lineage>
        <taxon>Eukaryota</taxon>
        <taxon>Viridiplantae</taxon>
        <taxon>Streptophyta</taxon>
        <taxon>Embryophyta</taxon>
        <taxon>Tracheophyta</taxon>
        <taxon>Spermatophyta</taxon>
        <taxon>Magnoliopsida</taxon>
        <taxon>eudicotyledons</taxon>
        <taxon>Gunneridae</taxon>
        <taxon>Pentapetalae</taxon>
        <taxon>rosids</taxon>
        <taxon>fabids</taxon>
        <taxon>Rosales</taxon>
        <taxon>Rosaceae</taxon>
        <taxon>Rosoideae</taxon>
        <taxon>Rosoideae incertae sedis</taxon>
        <taxon>Rubus</taxon>
    </lineage>
</organism>
<reference evidence="1 2" key="1">
    <citation type="journal article" date="2023" name="G3 (Bethesda)">
        <title>A chromosome-length genome assembly and annotation of blackberry (Rubus argutus, cv. 'Hillquist').</title>
        <authorList>
            <person name="Bruna T."/>
            <person name="Aryal R."/>
            <person name="Dudchenko O."/>
            <person name="Sargent D.J."/>
            <person name="Mead D."/>
            <person name="Buti M."/>
            <person name="Cavallini A."/>
            <person name="Hytonen T."/>
            <person name="Andres J."/>
            <person name="Pham M."/>
            <person name="Weisz D."/>
            <person name="Mascagni F."/>
            <person name="Usai G."/>
            <person name="Natali L."/>
            <person name="Bassil N."/>
            <person name="Fernandez G.E."/>
            <person name="Lomsadze A."/>
            <person name="Armour M."/>
            <person name="Olukolu B."/>
            <person name="Poorten T."/>
            <person name="Britton C."/>
            <person name="Davik J."/>
            <person name="Ashrafi H."/>
            <person name="Aiden E.L."/>
            <person name="Borodovsky M."/>
            <person name="Worthington M."/>
        </authorList>
    </citation>
    <scope>NUCLEOTIDE SEQUENCE [LARGE SCALE GENOMIC DNA]</scope>
    <source>
        <strain evidence="1">PI 553951</strain>
    </source>
</reference>
<dbReference type="Proteomes" id="UP001457282">
    <property type="component" value="Unassembled WGS sequence"/>
</dbReference>
<comment type="caution">
    <text evidence="1">The sequence shown here is derived from an EMBL/GenBank/DDBJ whole genome shotgun (WGS) entry which is preliminary data.</text>
</comment>
<evidence type="ECO:0000313" key="2">
    <source>
        <dbReference type="Proteomes" id="UP001457282"/>
    </source>
</evidence>
<proteinExistence type="predicted"/>
<dbReference type="AlphaFoldDB" id="A0AAW1WZ40"/>
<gene>
    <name evidence="1" type="ORF">M0R45_027013</name>
</gene>
<keyword evidence="2" id="KW-1185">Reference proteome</keyword>